<gene>
    <name evidence="2" type="ORF">NCTC11545_00617</name>
</gene>
<dbReference type="EMBL" id="UAVS01000001">
    <property type="protein sequence ID" value="SQA93251.1"/>
    <property type="molecule type" value="Genomic_DNA"/>
</dbReference>
<protein>
    <recommendedName>
        <fullName evidence="4">Outer membrane protein transport protein (OMPP1/FadL/TodX)</fullName>
    </recommendedName>
</protein>
<evidence type="ECO:0000313" key="2">
    <source>
        <dbReference type="EMBL" id="SQA93251.1"/>
    </source>
</evidence>
<evidence type="ECO:0000313" key="3">
    <source>
        <dbReference type="Proteomes" id="UP000250169"/>
    </source>
</evidence>
<evidence type="ECO:0000256" key="1">
    <source>
        <dbReference type="SAM" id="SignalP"/>
    </source>
</evidence>
<dbReference type="SUPFAM" id="SSF56935">
    <property type="entry name" value="Porins"/>
    <property type="match status" value="1"/>
</dbReference>
<feature type="chain" id="PRO_5015884165" description="Outer membrane protein transport protein (OMPP1/FadL/TodX)" evidence="1">
    <location>
        <begin position="22"/>
        <end position="426"/>
    </location>
</feature>
<sequence>MNKKLITLISALFTTVYVSFAQQTTESPYSFYGVGERNFNGIAEESAMGGIGVYADSTRINMQNPASLSHLKFTAFSAGFTMQSKNIVTNETKIGTKSSAFDYFTLGFPILENFGVSFGLVPYSSVGYKLKHTTSETVNQFEGKGNVNQFFLSSGVKIFGGFSLGASFRYNFGTIDMTDLLQQKDVQFYTQEFSKSRLKGGAFNLGLYYEETLKHRLRLYTSLVYTPQSKLSSENQRNISTLGYVTGNNRRSAPQLAIRETRALDLEALGLKNTSLTLPTQIEFGLGLGEHQKWFTGIEYTYANTKAFSNPFLTTTNVSYTDGYKIALGGFWIPNYNSYSSYWKRVTYRIGLRYENTGIVLNNENINDFGTSFGLSLPVKGFSNLTLVGEYGIRGTTSANLVKENYFNLKIGFTLNDKWFQRTKYQ</sequence>
<proteinExistence type="predicted"/>
<dbReference type="Gene3D" id="2.40.160.60">
    <property type="entry name" value="Outer membrane protein transport protein (OMPP1/FadL/TodX)"/>
    <property type="match status" value="1"/>
</dbReference>
<feature type="signal peptide" evidence="1">
    <location>
        <begin position="1"/>
        <end position="21"/>
    </location>
</feature>
<dbReference type="AlphaFoldDB" id="A0A2X2SUH7"/>
<keyword evidence="1" id="KW-0732">Signal</keyword>
<organism evidence="2 3">
    <name type="scientific">Capnocytophaga ochracea</name>
    <dbReference type="NCBI Taxonomy" id="1018"/>
    <lineage>
        <taxon>Bacteria</taxon>
        <taxon>Pseudomonadati</taxon>
        <taxon>Bacteroidota</taxon>
        <taxon>Flavobacteriia</taxon>
        <taxon>Flavobacteriales</taxon>
        <taxon>Flavobacteriaceae</taxon>
        <taxon>Capnocytophaga</taxon>
    </lineage>
</organism>
<name>A0A2X2SUH7_CAPOC</name>
<dbReference type="RefSeq" id="WP_034553740.1">
    <property type="nucleotide sequence ID" value="NZ_UAVS01000001.1"/>
</dbReference>
<accession>A0A2X2SUH7</accession>
<reference evidence="2 3" key="1">
    <citation type="submission" date="2018-06" db="EMBL/GenBank/DDBJ databases">
        <authorList>
            <consortium name="Pathogen Informatics"/>
            <person name="Doyle S."/>
        </authorList>
    </citation>
    <scope>NUCLEOTIDE SEQUENCE [LARGE SCALE GENOMIC DNA]</scope>
    <source>
        <strain evidence="2 3">NCTC11545</strain>
    </source>
</reference>
<dbReference type="Proteomes" id="UP000250169">
    <property type="component" value="Unassembled WGS sequence"/>
</dbReference>
<evidence type="ECO:0008006" key="4">
    <source>
        <dbReference type="Google" id="ProtNLM"/>
    </source>
</evidence>